<evidence type="ECO:0000259" key="5">
    <source>
        <dbReference type="PROSITE" id="PS51192"/>
    </source>
</evidence>
<sequence>MDIFETCQKINDFLNENQESIARDELIKLLDYHSQHEIDYSPLVNHLIRLTGLYPYLQTETANWDDKFTYEIFKVDIGRKKATLHREQSSLLKKLIDGNNIAVSAPTSFGKSFVIDAFISIKKPKNVVIIVPTIALTDETRRRLFKKFSNDYKIITTAEVELAKKNIFIFPQERAMSYINKIDSIDILIVDEFYKASSIYDKERSPSLLKAIIKLGYKAKQKYFLAPNITSIIENVFTQDMFFEFKLSFNTVFLEKHNLYKDIGKDTLLKEHALLKILHDTKTKSLIYAASYAQIDKVSEILIENLPISDKPLLLNFSNWLILNYDPNWKLTNLIMRGVGIHNGQLHRSLSQIQVRLFEEKNGLENIISTSSIIEGVNTSAENVIIWRNRRSGGNSVLDSFTYKNIIGRGGRMFKYFVGKIFLLEPPPEEDTTQLDIPFPDSILGDIDENLYKGSLNNEQINKIITYKDEMYEILGKECYDALLKENVFKSNNSEFIKTIAKDMKLNPEDWNGLSFLNSTDSNSWDRLLYKIIYLQPGEWGDGAYGIQNKKFIAFIKVLVNNWTKTIPQLLNELDADDIDIQQFFKLERIASFNLSALVSDINVLQKEIINNGVDVSPFISKVSHAFLPSVVYQLEEYGLPRMIARKIHSNHIIDFMDESLTIHIAIHKFQEIGKIKLLQYKCFDEFDKYILDYFYDGITLSNEEIN</sequence>
<comment type="caution">
    <text evidence="7">The sequence shown here is derived from an EMBL/GenBank/DDBJ whole genome shotgun (WGS) entry which is preliminary data.</text>
</comment>
<reference evidence="8" key="1">
    <citation type="journal article" date="2019" name="Int. J. Syst. Evol. Microbiol.">
        <title>The Global Catalogue of Microorganisms (GCM) 10K type strain sequencing project: providing services to taxonomists for standard genome sequencing and annotation.</title>
        <authorList>
            <consortium name="The Broad Institute Genomics Platform"/>
            <consortium name="The Broad Institute Genome Sequencing Center for Infectious Disease"/>
            <person name="Wu L."/>
            <person name="Ma J."/>
        </authorList>
    </citation>
    <scope>NUCLEOTIDE SEQUENCE [LARGE SCALE GENOMIC DNA]</scope>
    <source>
        <strain evidence="8">CCUG 60742</strain>
    </source>
</reference>
<protein>
    <submittedName>
        <fullName evidence="7">DEAD/DEAH box helicase</fullName>
    </submittedName>
</protein>
<evidence type="ECO:0000256" key="2">
    <source>
        <dbReference type="ARBA" id="ARBA00022801"/>
    </source>
</evidence>
<dbReference type="InterPro" id="IPR050699">
    <property type="entry name" value="RNA-DNA_Helicase"/>
</dbReference>
<dbReference type="InterPro" id="IPR014001">
    <property type="entry name" value="Helicase_ATP-bd"/>
</dbReference>
<dbReference type="InterPro" id="IPR001650">
    <property type="entry name" value="Helicase_C-like"/>
</dbReference>
<evidence type="ECO:0000259" key="6">
    <source>
        <dbReference type="PROSITE" id="PS51194"/>
    </source>
</evidence>
<feature type="domain" description="Helicase C-terminal" evidence="6">
    <location>
        <begin position="273"/>
        <end position="465"/>
    </location>
</feature>
<dbReference type="Gene3D" id="3.40.50.300">
    <property type="entry name" value="P-loop containing nucleotide triphosphate hydrolases"/>
    <property type="match status" value="2"/>
</dbReference>
<dbReference type="PROSITE" id="PS51194">
    <property type="entry name" value="HELICASE_CTER"/>
    <property type="match status" value="1"/>
</dbReference>
<dbReference type="PANTHER" id="PTHR12131:SF1">
    <property type="entry name" value="ATP-DEPENDENT RNA HELICASE SUPV3L1, MITOCHONDRIAL-RELATED"/>
    <property type="match status" value="1"/>
</dbReference>
<keyword evidence="2" id="KW-0378">Hydrolase</keyword>
<name>A0ABW2ZID6_9SPHI</name>
<dbReference type="InterPro" id="IPR011545">
    <property type="entry name" value="DEAD/DEAH_box_helicase_dom"/>
</dbReference>
<dbReference type="RefSeq" id="WP_377143352.1">
    <property type="nucleotide sequence ID" value="NZ_JBHTIA010000009.1"/>
</dbReference>
<evidence type="ECO:0000256" key="4">
    <source>
        <dbReference type="ARBA" id="ARBA00022840"/>
    </source>
</evidence>
<dbReference type="PROSITE" id="PS51192">
    <property type="entry name" value="HELICASE_ATP_BIND_1"/>
    <property type="match status" value="1"/>
</dbReference>
<feature type="domain" description="Helicase ATP-binding" evidence="5">
    <location>
        <begin position="92"/>
        <end position="239"/>
    </location>
</feature>
<dbReference type="InterPro" id="IPR027417">
    <property type="entry name" value="P-loop_NTPase"/>
</dbReference>
<keyword evidence="3 7" id="KW-0347">Helicase</keyword>
<dbReference type="Pfam" id="PF00270">
    <property type="entry name" value="DEAD"/>
    <property type="match status" value="1"/>
</dbReference>
<dbReference type="EMBL" id="JBHTIA010000009">
    <property type="protein sequence ID" value="MFD0765919.1"/>
    <property type="molecule type" value="Genomic_DNA"/>
</dbReference>
<dbReference type="PANTHER" id="PTHR12131">
    <property type="entry name" value="ATP-DEPENDENT RNA AND DNA HELICASE"/>
    <property type="match status" value="1"/>
</dbReference>
<keyword evidence="4" id="KW-0067">ATP-binding</keyword>
<evidence type="ECO:0000313" key="8">
    <source>
        <dbReference type="Proteomes" id="UP001597073"/>
    </source>
</evidence>
<proteinExistence type="predicted"/>
<dbReference type="SUPFAM" id="SSF52540">
    <property type="entry name" value="P-loop containing nucleoside triphosphate hydrolases"/>
    <property type="match status" value="1"/>
</dbReference>
<dbReference type="Proteomes" id="UP001597073">
    <property type="component" value="Unassembled WGS sequence"/>
</dbReference>
<accession>A0ABW2ZID6</accession>
<evidence type="ECO:0000256" key="1">
    <source>
        <dbReference type="ARBA" id="ARBA00022741"/>
    </source>
</evidence>
<organism evidence="7 8">
    <name type="scientific">Mucilaginibacter lutimaris</name>
    <dbReference type="NCBI Taxonomy" id="931629"/>
    <lineage>
        <taxon>Bacteria</taxon>
        <taxon>Pseudomonadati</taxon>
        <taxon>Bacteroidota</taxon>
        <taxon>Sphingobacteriia</taxon>
        <taxon>Sphingobacteriales</taxon>
        <taxon>Sphingobacteriaceae</taxon>
        <taxon>Mucilaginibacter</taxon>
    </lineage>
</organism>
<dbReference type="GO" id="GO:0004386">
    <property type="term" value="F:helicase activity"/>
    <property type="evidence" value="ECO:0007669"/>
    <property type="project" value="UniProtKB-KW"/>
</dbReference>
<keyword evidence="1" id="KW-0547">Nucleotide-binding</keyword>
<evidence type="ECO:0000313" key="7">
    <source>
        <dbReference type="EMBL" id="MFD0765919.1"/>
    </source>
</evidence>
<keyword evidence="8" id="KW-1185">Reference proteome</keyword>
<evidence type="ECO:0000256" key="3">
    <source>
        <dbReference type="ARBA" id="ARBA00022806"/>
    </source>
</evidence>
<gene>
    <name evidence="7" type="ORF">ACFQZI_13740</name>
</gene>